<protein>
    <submittedName>
        <fullName evidence="2">Uncharacterized protein</fullName>
    </submittedName>
</protein>
<dbReference type="RefSeq" id="XP_016258981.1">
    <property type="nucleotide sequence ID" value="XM_016411174.1"/>
</dbReference>
<feature type="transmembrane region" description="Helical" evidence="1">
    <location>
        <begin position="283"/>
        <end position="304"/>
    </location>
</feature>
<feature type="transmembrane region" description="Helical" evidence="1">
    <location>
        <begin position="406"/>
        <end position="425"/>
    </location>
</feature>
<evidence type="ECO:0000313" key="3">
    <source>
        <dbReference type="Proteomes" id="UP000053342"/>
    </source>
</evidence>
<feature type="transmembrane region" description="Helical" evidence="1">
    <location>
        <begin position="339"/>
        <end position="362"/>
    </location>
</feature>
<evidence type="ECO:0000313" key="2">
    <source>
        <dbReference type="EMBL" id="KIW38765.1"/>
    </source>
</evidence>
<feature type="transmembrane region" description="Helical" evidence="1">
    <location>
        <begin position="453"/>
        <end position="474"/>
    </location>
</feature>
<accession>A0A0D2D8H7</accession>
<dbReference type="GeneID" id="27361784"/>
<keyword evidence="1" id="KW-0472">Membrane</keyword>
<keyword evidence="1" id="KW-0812">Transmembrane</keyword>
<evidence type="ECO:0000256" key="1">
    <source>
        <dbReference type="SAM" id="Phobius"/>
    </source>
</evidence>
<dbReference type="OrthoDB" id="4141464at2759"/>
<dbReference type="Proteomes" id="UP000053342">
    <property type="component" value="Unassembled WGS sequence"/>
</dbReference>
<feature type="transmembrane region" description="Helical" evidence="1">
    <location>
        <begin position="248"/>
        <end position="271"/>
    </location>
</feature>
<feature type="transmembrane region" description="Helical" evidence="1">
    <location>
        <begin position="205"/>
        <end position="227"/>
    </location>
</feature>
<feature type="transmembrane region" description="Helical" evidence="1">
    <location>
        <begin position="311"/>
        <end position="333"/>
    </location>
</feature>
<feature type="transmembrane region" description="Helical" evidence="1">
    <location>
        <begin position="137"/>
        <end position="157"/>
    </location>
</feature>
<dbReference type="HOGENOM" id="CLU_562618_0_0_1"/>
<proteinExistence type="predicted"/>
<keyword evidence="1" id="KW-1133">Transmembrane helix</keyword>
<dbReference type="VEuPathDB" id="FungiDB:PV06_09710"/>
<organism evidence="2 3">
    <name type="scientific">Exophiala oligosperma</name>
    <dbReference type="NCBI Taxonomy" id="215243"/>
    <lineage>
        <taxon>Eukaryota</taxon>
        <taxon>Fungi</taxon>
        <taxon>Dikarya</taxon>
        <taxon>Ascomycota</taxon>
        <taxon>Pezizomycotina</taxon>
        <taxon>Eurotiomycetes</taxon>
        <taxon>Chaetothyriomycetidae</taxon>
        <taxon>Chaetothyriales</taxon>
        <taxon>Herpotrichiellaceae</taxon>
        <taxon>Exophiala</taxon>
    </lineage>
</organism>
<gene>
    <name evidence="2" type="ORF">PV06_09710</name>
</gene>
<dbReference type="AlphaFoldDB" id="A0A0D2D8H7"/>
<sequence length="485" mass="53905">MAANRRSSSPLKFDKNSSVFGHNSTSKDTAFVGEEGALTRMNTTAYYHRTIEQREAKTFQHTTHDSDLYPRQSYRKSYENLHVFLISLLVFVEANSTALERANSHTSDDAEVAVGISGDNYADDEGQDQPTRLRLRLLLFMAVSQSFLMPLLFFLYGRFDQQGASQLGTLHRQQQLLLQWLQVAGRGSSSHGAPVYQPPIACSPIVLFPLLLSAFELTVSTVVEMLGPARAAVFLEQLQSEQGRVVHVYWMVLVQMDIAVGALFPVNILSVSPFRLTDIPQYFLAYIWGQLSHVTGKVHILAVVPPITMPAACLALLVFFSNVALLDLLVMAIPGLSKHAVLTSSICTAFTRLGGGFSQYAIMYRFWKQLSFASIGPAFLETFGQTASQDCWVTIPGIGRRQLKRYAFITLLVYLPVIRVLQIGVDTMYGKVAETTGVFQIPGFREGLIVSGVLYACRGIFATLTTWTVSFLVVEYIPFARRVLL</sequence>
<reference evidence="2 3" key="1">
    <citation type="submission" date="2015-01" db="EMBL/GenBank/DDBJ databases">
        <title>The Genome Sequence of Exophiala oligosperma CBS72588.</title>
        <authorList>
            <consortium name="The Broad Institute Genomics Platform"/>
            <person name="Cuomo C."/>
            <person name="de Hoog S."/>
            <person name="Gorbushina A."/>
            <person name="Stielow B."/>
            <person name="Teixiera M."/>
            <person name="Abouelleil A."/>
            <person name="Chapman S.B."/>
            <person name="Priest M."/>
            <person name="Young S.K."/>
            <person name="Wortman J."/>
            <person name="Nusbaum C."/>
            <person name="Birren B."/>
        </authorList>
    </citation>
    <scope>NUCLEOTIDE SEQUENCE [LARGE SCALE GENOMIC DNA]</scope>
    <source>
        <strain evidence="2 3">CBS 72588</strain>
    </source>
</reference>
<dbReference type="EMBL" id="KN847341">
    <property type="protein sequence ID" value="KIW38765.1"/>
    <property type="molecule type" value="Genomic_DNA"/>
</dbReference>
<keyword evidence="3" id="KW-1185">Reference proteome</keyword>
<name>A0A0D2D8H7_9EURO</name>